<feature type="region of interest" description="Disordered" evidence="1">
    <location>
        <begin position="1"/>
        <end position="57"/>
    </location>
</feature>
<comment type="caution">
    <text evidence="2">The sequence shown here is derived from an EMBL/GenBank/DDBJ whole genome shotgun (WGS) entry which is preliminary data.</text>
</comment>
<name>A0ABN9X6G9_9DINO</name>
<evidence type="ECO:0000313" key="2">
    <source>
        <dbReference type="EMBL" id="CAK0894938.1"/>
    </source>
</evidence>
<evidence type="ECO:0000256" key="1">
    <source>
        <dbReference type="SAM" id="MobiDB-lite"/>
    </source>
</evidence>
<sequence length="107" mass="10809">EEPPRAASAAAAAPTPLGFRAGPSRGWPQRPHSPRPSGRAPAGLGAGTPSSPSAAEREIAFALHQDQLLRSSLQATDREIATQTSDVSDGSEATPSSEASIPGRSAG</sequence>
<accession>A0ABN9X6G9</accession>
<feature type="compositionally biased region" description="Polar residues" evidence="1">
    <location>
        <begin position="73"/>
        <end position="99"/>
    </location>
</feature>
<protein>
    <submittedName>
        <fullName evidence="2">Uncharacterized protein</fullName>
    </submittedName>
</protein>
<feature type="compositionally biased region" description="Low complexity" evidence="1">
    <location>
        <begin position="1"/>
        <end position="13"/>
    </location>
</feature>
<dbReference type="Proteomes" id="UP001189429">
    <property type="component" value="Unassembled WGS sequence"/>
</dbReference>
<dbReference type="EMBL" id="CAUYUJ010019967">
    <property type="protein sequence ID" value="CAK0894938.1"/>
    <property type="molecule type" value="Genomic_DNA"/>
</dbReference>
<feature type="region of interest" description="Disordered" evidence="1">
    <location>
        <begin position="73"/>
        <end position="107"/>
    </location>
</feature>
<feature type="non-terminal residue" evidence="2">
    <location>
        <position position="1"/>
    </location>
</feature>
<gene>
    <name evidence="2" type="ORF">PCOR1329_LOCUS73834</name>
</gene>
<reference evidence="2" key="1">
    <citation type="submission" date="2023-10" db="EMBL/GenBank/DDBJ databases">
        <authorList>
            <person name="Chen Y."/>
            <person name="Shah S."/>
            <person name="Dougan E. K."/>
            <person name="Thang M."/>
            <person name="Chan C."/>
        </authorList>
    </citation>
    <scope>NUCLEOTIDE SEQUENCE [LARGE SCALE GENOMIC DNA]</scope>
</reference>
<proteinExistence type="predicted"/>
<keyword evidence="3" id="KW-1185">Reference proteome</keyword>
<evidence type="ECO:0000313" key="3">
    <source>
        <dbReference type="Proteomes" id="UP001189429"/>
    </source>
</evidence>
<organism evidence="2 3">
    <name type="scientific">Prorocentrum cordatum</name>
    <dbReference type="NCBI Taxonomy" id="2364126"/>
    <lineage>
        <taxon>Eukaryota</taxon>
        <taxon>Sar</taxon>
        <taxon>Alveolata</taxon>
        <taxon>Dinophyceae</taxon>
        <taxon>Prorocentrales</taxon>
        <taxon>Prorocentraceae</taxon>
        <taxon>Prorocentrum</taxon>
    </lineage>
</organism>